<organism evidence="3 4">
    <name type="scientific">Meira miltonrushii</name>
    <dbReference type="NCBI Taxonomy" id="1280837"/>
    <lineage>
        <taxon>Eukaryota</taxon>
        <taxon>Fungi</taxon>
        <taxon>Dikarya</taxon>
        <taxon>Basidiomycota</taxon>
        <taxon>Ustilaginomycotina</taxon>
        <taxon>Exobasidiomycetes</taxon>
        <taxon>Exobasidiales</taxon>
        <taxon>Brachybasidiaceae</taxon>
        <taxon>Meira</taxon>
    </lineage>
</organism>
<dbReference type="OrthoDB" id="3366722at2759"/>
<keyword evidence="4" id="KW-1185">Reference proteome</keyword>
<name>A0A316VB71_9BASI</name>
<dbReference type="GeneID" id="37023947"/>
<feature type="region of interest" description="Disordered" evidence="1">
    <location>
        <begin position="364"/>
        <end position="443"/>
    </location>
</feature>
<reference evidence="3 4" key="1">
    <citation type="journal article" date="2018" name="Mol. Biol. Evol.">
        <title>Broad Genomic Sampling Reveals a Smut Pathogenic Ancestry of the Fungal Clade Ustilaginomycotina.</title>
        <authorList>
            <person name="Kijpornyongpan T."/>
            <person name="Mondo S.J."/>
            <person name="Barry K."/>
            <person name="Sandor L."/>
            <person name="Lee J."/>
            <person name="Lipzen A."/>
            <person name="Pangilinan J."/>
            <person name="LaButti K."/>
            <person name="Hainaut M."/>
            <person name="Henrissat B."/>
            <person name="Grigoriev I.V."/>
            <person name="Spatafora J.W."/>
            <person name="Aime M.C."/>
        </authorList>
    </citation>
    <scope>NUCLEOTIDE SEQUENCE [LARGE SCALE GENOMIC DNA]</scope>
    <source>
        <strain evidence="3 4">MCA 3882</strain>
    </source>
</reference>
<feature type="compositionally biased region" description="Polar residues" evidence="1">
    <location>
        <begin position="205"/>
        <end position="214"/>
    </location>
</feature>
<evidence type="ECO:0000313" key="3">
    <source>
        <dbReference type="EMBL" id="PWN34514.1"/>
    </source>
</evidence>
<dbReference type="AlphaFoldDB" id="A0A316VB71"/>
<feature type="transmembrane region" description="Helical" evidence="2">
    <location>
        <begin position="485"/>
        <end position="506"/>
    </location>
</feature>
<evidence type="ECO:0000256" key="1">
    <source>
        <dbReference type="SAM" id="MobiDB-lite"/>
    </source>
</evidence>
<dbReference type="InParanoid" id="A0A316VB71"/>
<feature type="compositionally biased region" description="Basic and acidic residues" evidence="1">
    <location>
        <begin position="433"/>
        <end position="443"/>
    </location>
</feature>
<feature type="compositionally biased region" description="Basic residues" evidence="1">
    <location>
        <begin position="880"/>
        <end position="892"/>
    </location>
</feature>
<protein>
    <submittedName>
        <fullName evidence="3">Uncharacterized protein</fullName>
    </submittedName>
</protein>
<feature type="region of interest" description="Disordered" evidence="1">
    <location>
        <begin position="167"/>
        <end position="229"/>
    </location>
</feature>
<feature type="compositionally biased region" description="Polar residues" evidence="1">
    <location>
        <begin position="81"/>
        <end position="94"/>
    </location>
</feature>
<feature type="region of interest" description="Disordered" evidence="1">
    <location>
        <begin position="1"/>
        <end position="153"/>
    </location>
</feature>
<feature type="compositionally biased region" description="Polar residues" evidence="1">
    <location>
        <begin position="26"/>
        <end position="48"/>
    </location>
</feature>
<feature type="compositionally biased region" description="Polar residues" evidence="1">
    <location>
        <begin position="173"/>
        <end position="197"/>
    </location>
</feature>
<dbReference type="EMBL" id="KZ819603">
    <property type="protein sequence ID" value="PWN34514.1"/>
    <property type="molecule type" value="Genomic_DNA"/>
</dbReference>
<feature type="compositionally biased region" description="Basic and acidic residues" evidence="1">
    <location>
        <begin position="366"/>
        <end position="376"/>
    </location>
</feature>
<evidence type="ECO:0000313" key="4">
    <source>
        <dbReference type="Proteomes" id="UP000245771"/>
    </source>
</evidence>
<feature type="compositionally biased region" description="Polar residues" evidence="1">
    <location>
        <begin position="893"/>
        <end position="911"/>
    </location>
</feature>
<feature type="compositionally biased region" description="Polar residues" evidence="1">
    <location>
        <begin position="387"/>
        <end position="403"/>
    </location>
</feature>
<keyword evidence="2" id="KW-0472">Membrane</keyword>
<feature type="compositionally biased region" description="Polar residues" evidence="1">
    <location>
        <begin position="700"/>
        <end position="721"/>
    </location>
</feature>
<feature type="compositionally biased region" description="Polar residues" evidence="1">
    <location>
        <begin position="764"/>
        <end position="778"/>
    </location>
</feature>
<gene>
    <name evidence="3" type="ORF">FA14DRAFT_31170</name>
</gene>
<feature type="transmembrane region" description="Helical" evidence="2">
    <location>
        <begin position="648"/>
        <end position="672"/>
    </location>
</feature>
<feature type="compositionally biased region" description="Basic and acidic residues" evidence="1">
    <location>
        <begin position="101"/>
        <end position="117"/>
    </location>
</feature>
<dbReference type="Proteomes" id="UP000245771">
    <property type="component" value="Unassembled WGS sequence"/>
</dbReference>
<feature type="compositionally biased region" description="Polar residues" evidence="1">
    <location>
        <begin position="747"/>
        <end position="757"/>
    </location>
</feature>
<keyword evidence="2" id="KW-1133">Transmembrane helix</keyword>
<feature type="region of interest" description="Disordered" evidence="1">
    <location>
        <begin position="687"/>
        <end position="805"/>
    </location>
</feature>
<dbReference type="RefSeq" id="XP_025354816.1">
    <property type="nucleotide sequence ID" value="XM_025502166.1"/>
</dbReference>
<feature type="transmembrane region" description="Helical" evidence="2">
    <location>
        <begin position="512"/>
        <end position="536"/>
    </location>
</feature>
<accession>A0A316VB71</accession>
<feature type="region of interest" description="Disordered" evidence="1">
    <location>
        <begin position="322"/>
        <end position="341"/>
    </location>
</feature>
<keyword evidence="2" id="KW-0812">Transmembrane</keyword>
<proteinExistence type="predicted"/>
<feature type="compositionally biased region" description="Basic residues" evidence="1">
    <location>
        <begin position="789"/>
        <end position="801"/>
    </location>
</feature>
<feature type="compositionally biased region" description="Basic and acidic residues" evidence="1">
    <location>
        <begin position="404"/>
        <end position="422"/>
    </location>
</feature>
<feature type="compositionally biased region" description="Polar residues" evidence="1">
    <location>
        <begin position="1"/>
        <end position="18"/>
    </location>
</feature>
<evidence type="ECO:0000256" key="2">
    <source>
        <dbReference type="SAM" id="Phobius"/>
    </source>
</evidence>
<feature type="region of interest" description="Disordered" evidence="1">
    <location>
        <begin position="865"/>
        <end position="911"/>
    </location>
</feature>
<sequence length="935" mass="102937">MTSIQPQQQTQLPHSPTKMSPPDLMTAQTPVLTSPGSPTINMRPSTLGRSDSKKRDRRLSRNSRPPHSADGSEKPFHTMNVYDQNAQAGPSNPHHSLHTQQRKELQHSHSLRGDRAQNQRHSHVGYVNLNNETTRTEQSPKRLPSSHQSPNRSSFLALPLFNAEGERARVASSPMTPSLQESNSNTFLSSSTDANRINRSRSMRETTSNQTTEGGWQLPSHHANTTSPTTYSKARRHISPSASMSLISDGHAFPSGPFDDHASQEYLNEDDMTIWARSARRWSSSLPRGRNSAAFAFRLAEGASPYLRAGLEELRSIFDVDSNPIPSSPFIDEEDDDDYVQSGYSSLAPLEESDADRASCLTLSREPSDESREGNRKMTASPAAISSREQSPSRGSIVLQRTPSNEKNEEKSRLQAADKDQGKFNASDSSLSVKEHPPSKTQEQYRKILMPFKRPLEFHTRNESSFGFGFHSYSDGRQNAVNKTFLAWSLSVVAIGIIGLCAWGYATESDAFSITLIGFFLTQPAFALAALTALMFRRRAWMDLFSRAMRAHVLAQALIVLLAYLDLSASSLYSHGSGKDGDSSEQQNRFRMVPTMEMRFGPFNRATEAGDGPGVHFAHHKESAGLAGMSNSSIHAHDSSVGDWRSRLTYFVVFVVQAAGPIIMVLVGQYIIAQRLAILARQGTLSRQSSVRQHSDLNECVSSSQIETKNPSSDGGRSNTAPAVILTGAASPNHNGPTLMADKTRQKPVQRSKLSIHSPSSPPTSNRSNEYSLPSTLQLPIDGAYTGTHPRHRREQRRKRLATAPNIIVGTGDEDIFQGEDELKQPHSATEAPELYANASSTFAPTNSLRLSSLQESLAGEKAYPTQLQGSPVINGEKKRMSKNTMHRHRRSASQPINYSSGQGIISSPSKNISKGLGMMFEEVNQTDYSNLNNE</sequence>